<keyword evidence="4 9" id="KW-0456">Lyase</keyword>
<dbReference type="InterPro" id="IPR012480">
    <property type="entry name" value="Hepar_II_III_C"/>
</dbReference>
<dbReference type="InterPro" id="IPR055076">
    <property type="entry name" value="Alg17C_C"/>
</dbReference>
<dbReference type="GO" id="GO:0016829">
    <property type="term" value="F:lyase activity"/>
    <property type="evidence" value="ECO:0007669"/>
    <property type="project" value="UniProtKB-KW"/>
</dbReference>
<dbReference type="RefSeq" id="WP_160778842.1">
    <property type="nucleotide sequence ID" value="NZ_BAAAZF010000001.1"/>
</dbReference>
<dbReference type="GO" id="GO:0042597">
    <property type="term" value="C:periplasmic space"/>
    <property type="evidence" value="ECO:0007669"/>
    <property type="project" value="UniProtKB-SubCell"/>
</dbReference>
<evidence type="ECO:0000256" key="5">
    <source>
        <dbReference type="SAM" id="SignalP"/>
    </source>
</evidence>
<organism evidence="9 10">
    <name type="scientific">Parerythrobacter jejuensis</name>
    <dbReference type="NCBI Taxonomy" id="795812"/>
    <lineage>
        <taxon>Bacteria</taxon>
        <taxon>Pseudomonadati</taxon>
        <taxon>Pseudomonadota</taxon>
        <taxon>Alphaproteobacteria</taxon>
        <taxon>Sphingomonadales</taxon>
        <taxon>Erythrobacteraceae</taxon>
        <taxon>Parerythrobacter</taxon>
    </lineage>
</organism>
<evidence type="ECO:0000256" key="1">
    <source>
        <dbReference type="ARBA" id="ARBA00004418"/>
    </source>
</evidence>
<proteinExistence type="predicted"/>
<evidence type="ECO:0000313" key="10">
    <source>
        <dbReference type="Proteomes" id="UP000446786"/>
    </source>
</evidence>
<reference evidence="9 10" key="1">
    <citation type="submission" date="2019-12" db="EMBL/GenBank/DDBJ databases">
        <title>Genomic-based taxomic classification of the family Erythrobacteraceae.</title>
        <authorList>
            <person name="Xu L."/>
        </authorList>
    </citation>
    <scope>NUCLEOTIDE SEQUENCE [LARGE SCALE GENOMIC DNA]</scope>
    <source>
        <strain evidence="9 10">JCM 16677</strain>
    </source>
</reference>
<dbReference type="Pfam" id="PF22686">
    <property type="entry name" value="Alg17C_C"/>
    <property type="match status" value="1"/>
</dbReference>
<accession>A0A845ASB7</accession>
<keyword evidence="3" id="KW-0574">Periplasm</keyword>
<name>A0A845ASB7_9SPHN</name>
<dbReference type="PANTHER" id="PTHR39210">
    <property type="entry name" value="HEPARIN-SULFATE LYASE"/>
    <property type="match status" value="1"/>
</dbReference>
<dbReference type="SUPFAM" id="SSF48230">
    <property type="entry name" value="Chondroitin AC/alginate lyase"/>
    <property type="match status" value="1"/>
</dbReference>
<keyword evidence="10" id="KW-1185">Reference proteome</keyword>
<dbReference type="Gene3D" id="2.70.98.70">
    <property type="match status" value="1"/>
</dbReference>
<dbReference type="Proteomes" id="UP000446786">
    <property type="component" value="Unassembled WGS sequence"/>
</dbReference>
<dbReference type="Pfam" id="PF07940">
    <property type="entry name" value="Hepar_II_III_C"/>
    <property type="match status" value="1"/>
</dbReference>
<feature type="chain" id="PRO_5032779597" evidence="5">
    <location>
        <begin position="25"/>
        <end position="723"/>
    </location>
</feature>
<gene>
    <name evidence="9" type="ORF">GRI94_06135</name>
</gene>
<keyword evidence="2 5" id="KW-0732">Signal</keyword>
<dbReference type="InterPro" id="IPR008397">
    <property type="entry name" value="Alginate_lyase_dom"/>
</dbReference>
<feature type="domain" description="Heparinase II/III-like C-terminal" evidence="7">
    <location>
        <begin position="364"/>
        <end position="629"/>
    </location>
</feature>
<evidence type="ECO:0000256" key="3">
    <source>
        <dbReference type="ARBA" id="ARBA00022764"/>
    </source>
</evidence>
<dbReference type="Gene3D" id="1.50.10.100">
    <property type="entry name" value="Chondroitin AC/alginate lyase"/>
    <property type="match status" value="1"/>
</dbReference>
<sequence>MRNVLLILSALLMLAGGLIAPANATTSAEAQTELPPLFRAEVKRAKQFVDGMIEQGVVVPVPKDPGGGYTHEQHKRNFRAIYQGGQLYRVTGDETYRNYVRDMLLAYADLYPTLGDHPAKANQNVGRLFWQVLNDAMWLVHAVQGYGEIRDTLTEAERTRIDGDVFRPAVKFLSVDSQRTFDRIHNHATWATAGVGMTGYLLGDQDMVDRALLGSDKSGKAGFLRQSELLFSPDGYYTEGPYYQRFALLPFVVFANAIEKNEPDRRIFEFRDGILSKALTTTIQLSYGGYFFPFNDAIRDKSLNTAELYEGVAIAYAQTRDPGLLAIAEFQDRTVLREEGLLLASDLAGGKAKPFDFRSMLLSDGPEGDAGAVAILRHGAGPKHTALVAKNSSQGMGHGHFDKLSWQYYDNGREIVRDYGAARFLNIVAKEGGRYLPENESWAKQSIAHNALVVNEKSHFDGNVKVADTFAPTQLYFSAKPELQISTASIDSAYRKQSVSMLRSLALLNVEGLDAPVAVDVFRARGKGDLQFDLPLHYSGHLMRVGFETQSNVAARPVLGDSNGYQHIWVDAVGQPDADNAFATWLLDGRFYTYRFVPNAGQEVILAESGANDPSFNLRRERIIIQRVQGVDSATFISILEPHGLYDGATEQTIESDSRIASLRYVTQGEYDLVIVETLTGEKTVLAISYDNDSGKAHRANVDGRQVTWTGYAGRIVLAGGGN</sequence>
<evidence type="ECO:0000259" key="8">
    <source>
        <dbReference type="Pfam" id="PF22686"/>
    </source>
</evidence>
<evidence type="ECO:0000259" key="7">
    <source>
        <dbReference type="Pfam" id="PF07940"/>
    </source>
</evidence>
<dbReference type="Pfam" id="PF05426">
    <property type="entry name" value="Alginate_lyase"/>
    <property type="match status" value="1"/>
</dbReference>
<feature type="domain" description="Exo-oligoalginate lyase C-terminal" evidence="8">
    <location>
        <begin position="681"/>
        <end position="713"/>
    </location>
</feature>
<evidence type="ECO:0000313" key="9">
    <source>
        <dbReference type="EMBL" id="MXP31396.1"/>
    </source>
</evidence>
<evidence type="ECO:0000256" key="2">
    <source>
        <dbReference type="ARBA" id="ARBA00022729"/>
    </source>
</evidence>
<dbReference type="InterPro" id="IPR008929">
    <property type="entry name" value="Chondroitin_lyas"/>
</dbReference>
<protein>
    <submittedName>
        <fullName evidence="9">Alginate lyase</fullName>
    </submittedName>
</protein>
<comment type="subcellular location">
    <subcellularLocation>
        <location evidence="1">Periplasm</location>
    </subcellularLocation>
</comment>
<dbReference type="EMBL" id="WTYE01000001">
    <property type="protein sequence ID" value="MXP31396.1"/>
    <property type="molecule type" value="Genomic_DNA"/>
</dbReference>
<dbReference type="PANTHER" id="PTHR39210:SF1">
    <property type="entry name" value="HEPARIN-SULFATE LYASE"/>
    <property type="match status" value="1"/>
</dbReference>
<comment type="caution">
    <text evidence="9">The sequence shown here is derived from an EMBL/GenBank/DDBJ whole genome shotgun (WGS) entry which is preliminary data.</text>
</comment>
<dbReference type="OrthoDB" id="9772435at2"/>
<dbReference type="AlphaFoldDB" id="A0A845ASB7"/>
<evidence type="ECO:0000256" key="4">
    <source>
        <dbReference type="ARBA" id="ARBA00023239"/>
    </source>
</evidence>
<feature type="signal peptide" evidence="5">
    <location>
        <begin position="1"/>
        <end position="24"/>
    </location>
</feature>
<feature type="domain" description="Alginate lyase" evidence="6">
    <location>
        <begin position="75"/>
        <end position="282"/>
    </location>
</feature>
<evidence type="ECO:0000259" key="6">
    <source>
        <dbReference type="Pfam" id="PF05426"/>
    </source>
</evidence>